<proteinExistence type="predicted"/>
<protein>
    <submittedName>
        <fullName evidence="2">Uncharacterized protein</fullName>
    </submittedName>
</protein>
<accession>A0A1R1ID24</accession>
<dbReference type="EMBL" id="MTHD01000001">
    <property type="protein sequence ID" value="OMG56594.1"/>
    <property type="molecule type" value="Genomic_DNA"/>
</dbReference>
<keyword evidence="1" id="KW-0175">Coiled coil</keyword>
<name>A0A1R1ID24_9RHOO</name>
<reference evidence="2 3" key="1">
    <citation type="submission" date="2016-10" db="EMBL/GenBank/DDBJ databases">
        <title>Alkaliphiles isolated from bioreactors.</title>
        <authorList>
            <person name="Salah Z."/>
            <person name="Rout S.P."/>
            <person name="Humphreys P.N."/>
        </authorList>
    </citation>
    <scope>NUCLEOTIDE SEQUENCE [LARGE SCALE GENOMIC DNA]</scope>
    <source>
        <strain evidence="2 3">ZS02</strain>
    </source>
</reference>
<dbReference type="STRING" id="418702.BJN45_02975"/>
<sequence>MAGKKKKQLRNENYDGLSGAQIGQKKLEEFEAWVAEIEHAESMAHWKGKFAGTASREKIAIEGLGWKNKNPFHQNDRLKKAMSLVEKKWFGGPNSRRVESVNAALDRSQKDVQGTSADANRLASKVSELEAEVRMLRKIVRSFEEQSHLVAMGLPGFMLPK</sequence>
<dbReference type="Proteomes" id="UP000187526">
    <property type="component" value="Unassembled WGS sequence"/>
</dbReference>
<dbReference type="RefSeq" id="WP_076091888.1">
    <property type="nucleotide sequence ID" value="NZ_MTHD01000001.1"/>
</dbReference>
<feature type="coiled-coil region" evidence="1">
    <location>
        <begin position="112"/>
        <end position="146"/>
    </location>
</feature>
<gene>
    <name evidence="2" type="ORF">BJN45_02975</name>
</gene>
<dbReference type="OrthoDB" id="7586183at2"/>
<comment type="caution">
    <text evidence="2">The sequence shown here is derived from an EMBL/GenBank/DDBJ whole genome shotgun (WGS) entry which is preliminary data.</text>
</comment>
<keyword evidence="3" id="KW-1185">Reference proteome</keyword>
<dbReference type="AlphaFoldDB" id="A0A1R1ID24"/>
<evidence type="ECO:0000313" key="3">
    <source>
        <dbReference type="Proteomes" id="UP000187526"/>
    </source>
</evidence>
<evidence type="ECO:0000313" key="2">
    <source>
        <dbReference type="EMBL" id="OMG56594.1"/>
    </source>
</evidence>
<evidence type="ECO:0000256" key="1">
    <source>
        <dbReference type="SAM" id="Coils"/>
    </source>
</evidence>
<organism evidence="2 3">
    <name type="scientific">Azonexus hydrophilus</name>
    <dbReference type="NCBI Taxonomy" id="418702"/>
    <lineage>
        <taxon>Bacteria</taxon>
        <taxon>Pseudomonadati</taxon>
        <taxon>Pseudomonadota</taxon>
        <taxon>Betaproteobacteria</taxon>
        <taxon>Rhodocyclales</taxon>
        <taxon>Azonexaceae</taxon>
        <taxon>Azonexus</taxon>
    </lineage>
</organism>